<dbReference type="EC" id="2.7.10.2" evidence="5"/>
<comment type="subcellular location">
    <subcellularLocation>
        <location evidence="1">Cell inner membrane</location>
        <topology evidence="1">Multi-pass membrane protein</topology>
    </subcellularLocation>
</comment>
<evidence type="ECO:0000256" key="15">
    <source>
        <dbReference type="ARBA" id="ARBA00023137"/>
    </source>
</evidence>
<evidence type="ECO:0000256" key="7">
    <source>
        <dbReference type="ARBA" id="ARBA00022519"/>
    </source>
</evidence>
<dbReference type="AlphaFoldDB" id="A0A6M8BE85"/>
<dbReference type="GO" id="GO:0042802">
    <property type="term" value="F:identical protein binding"/>
    <property type="evidence" value="ECO:0007669"/>
    <property type="project" value="UniProtKB-ARBA"/>
</dbReference>
<evidence type="ECO:0000256" key="10">
    <source>
        <dbReference type="ARBA" id="ARBA00022741"/>
    </source>
</evidence>
<dbReference type="Gene3D" id="3.40.50.300">
    <property type="entry name" value="P-loop containing nucleotide triphosphate hydrolases"/>
    <property type="match status" value="1"/>
</dbReference>
<evidence type="ECO:0000256" key="16">
    <source>
        <dbReference type="ARBA" id="ARBA00051245"/>
    </source>
</evidence>
<keyword evidence="22" id="KW-1185">Reference proteome</keyword>
<accession>A0A6M8BE85</accession>
<comment type="similarity">
    <text evidence="4">Belongs to the etk/wzc family.</text>
</comment>
<dbReference type="NCBIfam" id="TIGR01007">
    <property type="entry name" value="eps_fam"/>
    <property type="match status" value="1"/>
</dbReference>
<evidence type="ECO:0000256" key="3">
    <source>
        <dbReference type="ARBA" id="ARBA00007316"/>
    </source>
</evidence>
<feature type="coiled-coil region" evidence="17">
    <location>
        <begin position="205"/>
        <end position="286"/>
    </location>
</feature>
<dbReference type="Proteomes" id="UP000505210">
    <property type="component" value="Chromosome"/>
</dbReference>
<dbReference type="SUPFAM" id="SSF52540">
    <property type="entry name" value="P-loop containing nucleoside triphosphate hydrolases"/>
    <property type="match status" value="1"/>
</dbReference>
<dbReference type="InterPro" id="IPR027417">
    <property type="entry name" value="P-loop_NTPase"/>
</dbReference>
<evidence type="ECO:0000313" key="21">
    <source>
        <dbReference type="EMBL" id="QKD84472.1"/>
    </source>
</evidence>
<feature type="domain" description="Tyrosine-protein kinase G-rich" evidence="20">
    <location>
        <begin position="375"/>
        <end position="450"/>
    </location>
</feature>
<evidence type="ECO:0000259" key="18">
    <source>
        <dbReference type="Pfam" id="PF02706"/>
    </source>
</evidence>
<gene>
    <name evidence="21" type="ORF">HPC62_21815</name>
</gene>
<keyword evidence="14" id="KW-0472">Membrane</keyword>
<comment type="similarity">
    <text evidence="3">Belongs to the CpsD/CapB family.</text>
</comment>
<dbReference type="GO" id="GO:0004715">
    <property type="term" value="F:non-membrane spanning protein tyrosine kinase activity"/>
    <property type="evidence" value="ECO:0007669"/>
    <property type="project" value="UniProtKB-EC"/>
</dbReference>
<keyword evidence="17" id="KW-0175">Coiled coil</keyword>
<name>A0A6M8BE85_9CYAN</name>
<evidence type="ECO:0000256" key="11">
    <source>
        <dbReference type="ARBA" id="ARBA00022777"/>
    </source>
</evidence>
<organism evidence="21 22">
    <name type="scientific">Thermoleptolyngbya sichuanensis A183</name>
    <dbReference type="NCBI Taxonomy" id="2737172"/>
    <lineage>
        <taxon>Bacteria</taxon>
        <taxon>Bacillati</taxon>
        <taxon>Cyanobacteriota</taxon>
        <taxon>Cyanophyceae</taxon>
        <taxon>Oculatellales</taxon>
        <taxon>Oculatellaceae</taxon>
        <taxon>Thermoleptolyngbya</taxon>
        <taxon>Thermoleptolyngbya sichuanensis</taxon>
    </lineage>
</organism>
<dbReference type="PANTHER" id="PTHR32309">
    <property type="entry name" value="TYROSINE-PROTEIN KINASE"/>
    <property type="match status" value="1"/>
</dbReference>
<dbReference type="Pfam" id="PF13614">
    <property type="entry name" value="AAA_31"/>
    <property type="match status" value="1"/>
</dbReference>
<comment type="catalytic activity">
    <reaction evidence="16">
        <text>L-tyrosyl-[protein] + ATP = O-phospho-L-tyrosyl-[protein] + ADP + H(+)</text>
        <dbReference type="Rhea" id="RHEA:10596"/>
        <dbReference type="Rhea" id="RHEA-COMP:10136"/>
        <dbReference type="Rhea" id="RHEA-COMP:20101"/>
        <dbReference type="ChEBI" id="CHEBI:15378"/>
        <dbReference type="ChEBI" id="CHEBI:30616"/>
        <dbReference type="ChEBI" id="CHEBI:46858"/>
        <dbReference type="ChEBI" id="CHEBI:61978"/>
        <dbReference type="ChEBI" id="CHEBI:456216"/>
        <dbReference type="EC" id="2.7.10.2"/>
    </reaction>
</comment>
<evidence type="ECO:0000256" key="13">
    <source>
        <dbReference type="ARBA" id="ARBA00022989"/>
    </source>
</evidence>
<dbReference type="KEGG" id="theu:HPC62_21815"/>
<dbReference type="GO" id="GO:0005524">
    <property type="term" value="F:ATP binding"/>
    <property type="evidence" value="ECO:0007669"/>
    <property type="project" value="UniProtKB-KW"/>
</dbReference>
<evidence type="ECO:0000256" key="14">
    <source>
        <dbReference type="ARBA" id="ARBA00023136"/>
    </source>
</evidence>
<evidence type="ECO:0000256" key="6">
    <source>
        <dbReference type="ARBA" id="ARBA00022475"/>
    </source>
</evidence>
<evidence type="ECO:0000259" key="20">
    <source>
        <dbReference type="Pfam" id="PF13807"/>
    </source>
</evidence>
<reference evidence="21 22" key="1">
    <citation type="submission" date="2020-05" db="EMBL/GenBank/DDBJ databases">
        <title>Complete genome sequence of of a novel Thermoleptolyngbya strain isolated from hot springs of Ganzi, Sichuan China.</title>
        <authorList>
            <person name="Tang J."/>
            <person name="Daroch M."/>
            <person name="Li L."/>
            <person name="Waleron K."/>
            <person name="Waleron M."/>
            <person name="Waleron M."/>
        </authorList>
    </citation>
    <scope>NUCLEOTIDE SEQUENCE [LARGE SCALE GENOMIC DNA]</scope>
    <source>
        <strain evidence="21 22">PKUAC-SCTA183</strain>
    </source>
</reference>
<dbReference type="GO" id="GO:0005886">
    <property type="term" value="C:plasma membrane"/>
    <property type="evidence" value="ECO:0007669"/>
    <property type="project" value="UniProtKB-SubCell"/>
</dbReference>
<evidence type="ECO:0000256" key="2">
    <source>
        <dbReference type="ARBA" id="ARBA00006683"/>
    </source>
</evidence>
<evidence type="ECO:0000256" key="5">
    <source>
        <dbReference type="ARBA" id="ARBA00011903"/>
    </source>
</evidence>
<feature type="domain" description="Polysaccharide chain length determinant N-terminal" evidence="18">
    <location>
        <begin position="10"/>
        <end position="106"/>
    </location>
</feature>
<dbReference type="EMBL" id="CP053661">
    <property type="protein sequence ID" value="QKD84472.1"/>
    <property type="molecule type" value="Genomic_DNA"/>
</dbReference>
<dbReference type="InterPro" id="IPR003856">
    <property type="entry name" value="LPS_length_determ_N"/>
</dbReference>
<keyword evidence="10" id="KW-0547">Nucleotide-binding</keyword>
<evidence type="ECO:0000256" key="9">
    <source>
        <dbReference type="ARBA" id="ARBA00022692"/>
    </source>
</evidence>
<evidence type="ECO:0000256" key="17">
    <source>
        <dbReference type="SAM" id="Coils"/>
    </source>
</evidence>
<dbReference type="InterPro" id="IPR032807">
    <property type="entry name" value="GNVR"/>
</dbReference>
<dbReference type="RefSeq" id="WP_172358499.1">
    <property type="nucleotide sequence ID" value="NZ_CP053661.1"/>
</dbReference>
<protein>
    <recommendedName>
        <fullName evidence="5">non-specific protein-tyrosine kinase</fullName>
        <ecNumber evidence="5">2.7.10.2</ecNumber>
    </recommendedName>
</protein>
<dbReference type="InterPro" id="IPR005702">
    <property type="entry name" value="Wzc-like_C"/>
</dbReference>
<dbReference type="InterPro" id="IPR025669">
    <property type="entry name" value="AAA_dom"/>
</dbReference>
<dbReference type="PANTHER" id="PTHR32309:SF13">
    <property type="entry name" value="FERRIC ENTEROBACTIN TRANSPORT PROTEIN FEPE"/>
    <property type="match status" value="1"/>
</dbReference>
<evidence type="ECO:0000256" key="4">
    <source>
        <dbReference type="ARBA" id="ARBA00008883"/>
    </source>
</evidence>
<sequence>MSLASQDYYEEIDFQKYWNVLKRRWLPATTVFLTLTALSTAIALRQKPSYEAETLLQVRSSAASRLTGVGEGLGELERLTLQSNPVDSQAQIIQSAPIVSEVIQSLDLRDENGDPMLVKDVVSKLTARSIPATDLLRVTYASDDPEEAAAVLNRLVEVYTKNNVLVNRAEAAAAREFIAKELPKTEAAVRAADSDLRRFKEENGVVLLESEAQEAVNIISKLEDQVTQARAELSDTSARLAQLQGRVGADPRRATVIAALSQSAGVQEALTQLQAAQQELAVERTRYTEDHPAIANLQRRVQSLEELLRNRAVSVARSDWNNIRNDLQAGALQQDLIGELVRLEVQRQGIVLRLETLAQASNAYRQRAGALPRLEQQQRELERRLNAAQTTYEALLVRLQEIQVAENQNVGNVRVVSSATIPDEPLPSKKKLFLVAGALSGMLLGVATAFGIDLFDRSIKTVKEAREALGYTLLGVIPVFPRSGKSSSALGALDHPAPRVVVQDMPQSPIAASYQMLQANLKFLSSDKAVRSFVITSSVAQEGKSEIAANLAATLAQLGRKVLLVDADLRRPAQHHTWNLVNAAGLSNLLVDQVSSDSVIQEVMPNLYVLPSGVVPPNPVALLDSKRMAALVDDFLKEYDFVLFDTPPLAGIADAAVLGKMTDGMVLVVRPGVVDSSRALAAREFLKQSGQQVLGMVLNCVDVRNEPDSYFYYAGSQYHFSTSSTALSGATQIGAGVGSSSAKSQ</sequence>
<dbReference type="InterPro" id="IPR050445">
    <property type="entry name" value="Bact_polysacc_biosynth/exp"/>
</dbReference>
<keyword evidence="15" id="KW-0829">Tyrosine-protein kinase</keyword>
<dbReference type="CDD" id="cd05387">
    <property type="entry name" value="BY-kinase"/>
    <property type="match status" value="1"/>
</dbReference>
<feature type="coiled-coil region" evidence="17">
    <location>
        <begin position="371"/>
        <end position="398"/>
    </location>
</feature>
<keyword evidence="13" id="KW-1133">Transmembrane helix</keyword>
<evidence type="ECO:0000256" key="1">
    <source>
        <dbReference type="ARBA" id="ARBA00004429"/>
    </source>
</evidence>
<evidence type="ECO:0000259" key="19">
    <source>
        <dbReference type="Pfam" id="PF13614"/>
    </source>
</evidence>
<keyword evidence="11 21" id="KW-0418">Kinase</keyword>
<evidence type="ECO:0000313" key="22">
    <source>
        <dbReference type="Proteomes" id="UP000505210"/>
    </source>
</evidence>
<proteinExistence type="inferred from homology"/>
<keyword evidence="9" id="KW-0812">Transmembrane</keyword>
<keyword evidence="6" id="KW-1003">Cell membrane</keyword>
<comment type="similarity">
    <text evidence="2">Belongs to the CpsC/CapA family.</text>
</comment>
<dbReference type="Pfam" id="PF13807">
    <property type="entry name" value="GNVR"/>
    <property type="match status" value="1"/>
</dbReference>
<dbReference type="FunFam" id="3.40.50.300:FF:000527">
    <property type="entry name" value="Tyrosine-protein kinase etk"/>
    <property type="match status" value="1"/>
</dbReference>
<keyword evidence="12" id="KW-0067">ATP-binding</keyword>
<keyword evidence="7" id="KW-0997">Cell inner membrane</keyword>
<evidence type="ECO:0000256" key="8">
    <source>
        <dbReference type="ARBA" id="ARBA00022679"/>
    </source>
</evidence>
<evidence type="ECO:0000256" key="12">
    <source>
        <dbReference type="ARBA" id="ARBA00022840"/>
    </source>
</evidence>
<feature type="domain" description="AAA" evidence="19">
    <location>
        <begin position="543"/>
        <end position="658"/>
    </location>
</feature>
<dbReference type="Pfam" id="PF02706">
    <property type="entry name" value="Wzz"/>
    <property type="match status" value="1"/>
</dbReference>
<keyword evidence="8 21" id="KW-0808">Transferase</keyword>